<dbReference type="PANTHER" id="PTHR33164">
    <property type="entry name" value="TRANSCRIPTIONAL REGULATOR, MARR FAMILY"/>
    <property type="match status" value="1"/>
</dbReference>
<evidence type="ECO:0000313" key="2">
    <source>
        <dbReference type="EMBL" id="ORA05118.1"/>
    </source>
</evidence>
<dbReference type="SUPFAM" id="SSF46785">
    <property type="entry name" value="Winged helix' DNA-binding domain"/>
    <property type="match status" value="1"/>
</dbReference>
<dbReference type="PRINTS" id="PR00598">
    <property type="entry name" value="HTHMARR"/>
</dbReference>
<sequence length="155" mass="16877">MGDDIAVELTDNILWLLKQAFYFSLTSVNDSVKPHGVSTAQIGVLRQLANQPGLSAAELARRLLISPQGVQLAVTALEKRGLVERKQDPQHGRILQTFLTDEGRSIAAAVVSDAVKAHDAVFGVLSRAEQEQLRELLSRVVEQGTGHTLYADHVD</sequence>
<dbReference type="OrthoDB" id="3177763at2"/>
<dbReference type="InterPro" id="IPR039422">
    <property type="entry name" value="MarR/SlyA-like"/>
</dbReference>
<protein>
    <submittedName>
        <fullName evidence="2">MarR family transcriptional regulator</fullName>
    </submittedName>
</protein>
<dbReference type="GO" id="GO:0003700">
    <property type="term" value="F:DNA-binding transcription factor activity"/>
    <property type="evidence" value="ECO:0007669"/>
    <property type="project" value="InterPro"/>
</dbReference>
<dbReference type="Proteomes" id="UP000192366">
    <property type="component" value="Unassembled WGS sequence"/>
</dbReference>
<evidence type="ECO:0000259" key="1">
    <source>
        <dbReference type="PROSITE" id="PS50995"/>
    </source>
</evidence>
<reference evidence="2 3" key="1">
    <citation type="submission" date="2017-02" db="EMBL/GenBank/DDBJ databases">
        <title>The new phylogeny of genus Mycobacterium.</title>
        <authorList>
            <person name="Tortoli E."/>
            <person name="Trovato A."/>
            <person name="Cirillo D.M."/>
        </authorList>
    </citation>
    <scope>NUCLEOTIDE SEQUENCE [LARGE SCALE GENOMIC DNA]</scope>
    <source>
        <strain evidence="2 3">DSM 45578</strain>
    </source>
</reference>
<dbReference type="InterPro" id="IPR000835">
    <property type="entry name" value="HTH_MarR-typ"/>
</dbReference>
<dbReference type="AlphaFoldDB" id="A0A1W9YYG3"/>
<dbReference type="PANTHER" id="PTHR33164:SF43">
    <property type="entry name" value="HTH-TYPE TRANSCRIPTIONAL REPRESSOR YETL"/>
    <property type="match status" value="1"/>
</dbReference>
<keyword evidence="3" id="KW-1185">Reference proteome</keyword>
<gene>
    <name evidence="2" type="ORF">BST17_10650</name>
</gene>
<name>A0A1W9YYG3_MYCBA</name>
<dbReference type="InterPro" id="IPR036390">
    <property type="entry name" value="WH_DNA-bd_sf"/>
</dbReference>
<accession>A0A1W9YYG3</accession>
<dbReference type="Gene3D" id="1.10.10.10">
    <property type="entry name" value="Winged helix-like DNA-binding domain superfamily/Winged helix DNA-binding domain"/>
    <property type="match status" value="1"/>
</dbReference>
<dbReference type="GO" id="GO:0006950">
    <property type="term" value="P:response to stress"/>
    <property type="evidence" value="ECO:0007669"/>
    <property type="project" value="TreeGrafter"/>
</dbReference>
<dbReference type="InterPro" id="IPR036388">
    <property type="entry name" value="WH-like_DNA-bd_sf"/>
</dbReference>
<feature type="domain" description="HTH marR-type" evidence="1">
    <location>
        <begin position="10"/>
        <end position="142"/>
    </location>
</feature>
<dbReference type="SMART" id="SM00347">
    <property type="entry name" value="HTH_MARR"/>
    <property type="match status" value="1"/>
</dbReference>
<evidence type="ECO:0000313" key="3">
    <source>
        <dbReference type="Proteomes" id="UP000192366"/>
    </source>
</evidence>
<dbReference type="EMBL" id="MVHJ01000007">
    <property type="protein sequence ID" value="ORA05118.1"/>
    <property type="molecule type" value="Genomic_DNA"/>
</dbReference>
<proteinExistence type="predicted"/>
<dbReference type="STRING" id="564198.BST17_10650"/>
<organism evidence="2 3">
    <name type="scientific">Mycolicibacterium bacteremicum</name>
    <name type="common">Mycobacterium bacteremicum</name>
    <dbReference type="NCBI Taxonomy" id="564198"/>
    <lineage>
        <taxon>Bacteria</taxon>
        <taxon>Bacillati</taxon>
        <taxon>Actinomycetota</taxon>
        <taxon>Actinomycetes</taxon>
        <taxon>Mycobacteriales</taxon>
        <taxon>Mycobacteriaceae</taxon>
        <taxon>Mycolicibacterium</taxon>
    </lineage>
</organism>
<comment type="caution">
    <text evidence="2">The sequence shown here is derived from an EMBL/GenBank/DDBJ whole genome shotgun (WGS) entry which is preliminary data.</text>
</comment>
<dbReference type="Pfam" id="PF12802">
    <property type="entry name" value="MarR_2"/>
    <property type="match status" value="1"/>
</dbReference>
<dbReference type="RefSeq" id="WP_083057743.1">
    <property type="nucleotide sequence ID" value="NZ_CALUAE010000020.1"/>
</dbReference>
<dbReference type="PROSITE" id="PS50995">
    <property type="entry name" value="HTH_MARR_2"/>
    <property type="match status" value="1"/>
</dbReference>